<dbReference type="SUPFAM" id="SSF51735">
    <property type="entry name" value="NAD(P)-binding Rossmann-fold domains"/>
    <property type="match status" value="1"/>
</dbReference>
<evidence type="ECO:0000259" key="1">
    <source>
        <dbReference type="Pfam" id="PF01370"/>
    </source>
</evidence>
<name>A0A8K0K4I0_LADFU</name>
<evidence type="ECO:0000259" key="2">
    <source>
        <dbReference type="Pfam" id="PF08338"/>
    </source>
</evidence>
<feature type="domain" description="NAD-dependent epimerase/dehydratase" evidence="1">
    <location>
        <begin position="8"/>
        <end position="131"/>
    </location>
</feature>
<reference evidence="3" key="2">
    <citation type="submission" date="2017-10" db="EMBL/GenBank/DDBJ databases">
        <title>Ladona fulva Genome sequencing and assembly.</title>
        <authorList>
            <person name="Murali S."/>
            <person name="Richards S."/>
            <person name="Bandaranaike D."/>
            <person name="Bellair M."/>
            <person name="Blankenburg K."/>
            <person name="Chao H."/>
            <person name="Dinh H."/>
            <person name="Doddapaneni H."/>
            <person name="Dugan-Rocha S."/>
            <person name="Elkadiri S."/>
            <person name="Gnanaolivu R."/>
            <person name="Hernandez B."/>
            <person name="Skinner E."/>
            <person name="Javaid M."/>
            <person name="Lee S."/>
            <person name="Li M."/>
            <person name="Ming W."/>
            <person name="Munidasa M."/>
            <person name="Muniz J."/>
            <person name="Nguyen L."/>
            <person name="Hughes D."/>
            <person name="Osuji N."/>
            <person name="Pu L.-L."/>
            <person name="Puazo M."/>
            <person name="Qu C."/>
            <person name="Quiroz J."/>
            <person name="Raj R."/>
            <person name="Weissenberger G."/>
            <person name="Xin Y."/>
            <person name="Zou X."/>
            <person name="Han Y."/>
            <person name="Worley K."/>
            <person name="Muzny D."/>
            <person name="Gibbs R."/>
        </authorList>
    </citation>
    <scope>NUCLEOTIDE SEQUENCE</scope>
    <source>
        <strain evidence="3">Sampled in the wild</strain>
    </source>
</reference>
<keyword evidence="4" id="KW-1185">Reference proteome</keyword>
<dbReference type="PANTHER" id="PTHR11092">
    <property type="entry name" value="SUGAR NUCLEOTIDE EPIMERASE RELATED"/>
    <property type="match status" value="1"/>
</dbReference>
<proteinExistence type="predicted"/>
<dbReference type="OrthoDB" id="276721at2759"/>
<dbReference type="NCBIfam" id="TIGR01777">
    <property type="entry name" value="yfcH"/>
    <property type="match status" value="1"/>
</dbReference>
<protein>
    <recommendedName>
        <fullName evidence="5">Epimerase family protein SDR39U1</fullName>
    </recommendedName>
</protein>
<dbReference type="PANTHER" id="PTHR11092:SF0">
    <property type="entry name" value="EPIMERASE FAMILY PROTEIN SDR39U1"/>
    <property type="match status" value="1"/>
</dbReference>
<dbReference type="AlphaFoldDB" id="A0A8K0K4I0"/>
<evidence type="ECO:0000313" key="3">
    <source>
        <dbReference type="EMBL" id="KAG8227145.1"/>
    </source>
</evidence>
<dbReference type="InterPro" id="IPR013549">
    <property type="entry name" value="DUF1731"/>
</dbReference>
<sequence>MSARMGTVVIGGGTGFIGSALSSLLKRNGYSVILVSRMPGPQRLSWTDLANEGLPKDCKAVVNLAGQNVLDPTRRWTPGFKQNVWSSRVHTNKALAKAITAADKKPEVFVTVSGVGYYKPSLTEEYTEDSPGGNFDFLSNLCTEWEAAAKLPAEIESSVRRVVIRSGIVLGRGGGMIQQLYIPFWFGLGGPVGSGLQPLPWIHITDMARLFHFAIEGKENKNLQGIFNGVAPNVVSNKDFTKSFASALRRPAFIPVPLFALNIAFGEERAKIMTEGQNVKPKRALEMGFRFLYPDIDSACKAIVGVKKHEEDPL</sequence>
<dbReference type="InterPro" id="IPR001509">
    <property type="entry name" value="Epimerase_deHydtase"/>
</dbReference>
<dbReference type="Pfam" id="PF01370">
    <property type="entry name" value="Epimerase"/>
    <property type="match status" value="1"/>
</dbReference>
<dbReference type="CDD" id="cd05242">
    <property type="entry name" value="SDR_a8"/>
    <property type="match status" value="1"/>
</dbReference>
<evidence type="ECO:0008006" key="5">
    <source>
        <dbReference type="Google" id="ProtNLM"/>
    </source>
</evidence>
<gene>
    <name evidence="3" type="ORF">J437_LFUL001689</name>
</gene>
<dbReference type="InterPro" id="IPR036291">
    <property type="entry name" value="NAD(P)-bd_dom_sf"/>
</dbReference>
<organism evidence="3 4">
    <name type="scientific">Ladona fulva</name>
    <name type="common">Scarce chaser dragonfly</name>
    <name type="synonym">Libellula fulva</name>
    <dbReference type="NCBI Taxonomy" id="123851"/>
    <lineage>
        <taxon>Eukaryota</taxon>
        <taxon>Metazoa</taxon>
        <taxon>Ecdysozoa</taxon>
        <taxon>Arthropoda</taxon>
        <taxon>Hexapoda</taxon>
        <taxon>Insecta</taxon>
        <taxon>Pterygota</taxon>
        <taxon>Palaeoptera</taxon>
        <taxon>Odonata</taxon>
        <taxon>Epiprocta</taxon>
        <taxon>Anisoptera</taxon>
        <taxon>Libelluloidea</taxon>
        <taxon>Libellulidae</taxon>
        <taxon>Ladona</taxon>
    </lineage>
</organism>
<dbReference type="InterPro" id="IPR010099">
    <property type="entry name" value="SDR39U1"/>
</dbReference>
<comment type="caution">
    <text evidence="3">The sequence shown here is derived from an EMBL/GenBank/DDBJ whole genome shotgun (WGS) entry which is preliminary data.</text>
</comment>
<accession>A0A8K0K4I0</accession>
<dbReference type="Gene3D" id="3.40.50.720">
    <property type="entry name" value="NAD(P)-binding Rossmann-like Domain"/>
    <property type="match status" value="1"/>
</dbReference>
<feature type="domain" description="DUF1731" evidence="2">
    <location>
        <begin position="256"/>
        <end position="303"/>
    </location>
</feature>
<dbReference type="Proteomes" id="UP000792457">
    <property type="component" value="Unassembled WGS sequence"/>
</dbReference>
<dbReference type="EMBL" id="KZ308312">
    <property type="protein sequence ID" value="KAG8227145.1"/>
    <property type="molecule type" value="Genomic_DNA"/>
</dbReference>
<reference evidence="3" key="1">
    <citation type="submission" date="2013-04" db="EMBL/GenBank/DDBJ databases">
        <authorList>
            <person name="Qu J."/>
            <person name="Murali S.C."/>
            <person name="Bandaranaike D."/>
            <person name="Bellair M."/>
            <person name="Blankenburg K."/>
            <person name="Chao H."/>
            <person name="Dinh H."/>
            <person name="Doddapaneni H."/>
            <person name="Downs B."/>
            <person name="Dugan-Rocha S."/>
            <person name="Elkadiri S."/>
            <person name="Gnanaolivu R.D."/>
            <person name="Hernandez B."/>
            <person name="Javaid M."/>
            <person name="Jayaseelan J.C."/>
            <person name="Lee S."/>
            <person name="Li M."/>
            <person name="Ming W."/>
            <person name="Munidasa M."/>
            <person name="Muniz J."/>
            <person name="Nguyen L."/>
            <person name="Ongeri F."/>
            <person name="Osuji N."/>
            <person name="Pu L.-L."/>
            <person name="Puazo M."/>
            <person name="Qu C."/>
            <person name="Quiroz J."/>
            <person name="Raj R."/>
            <person name="Weissenberger G."/>
            <person name="Xin Y."/>
            <person name="Zou X."/>
            <person name="Han Y."/>
            <person name="Richards S."/>
            <person name="Worley K."/>
            <person name="Muzny D."/>
            <person name="Gibbs R."/>
        </authorList>
    </citation>
    <scope>NUCLEOTIDE SEQUENCE</scope>
    <source>
        <strain evidence="3">Sampled in the wild</strain>
    </source>
</reference>
<dbReference type="Pfam" id="PF08338">
    <property type="entry name" value="DUF1731"/>
    <property type="match status" value="1"/>
</dbReference>
<evidence type="ECO:0000313" key="4">
    <source>
        <dbReference type="Proteomes" id="UP000792457"/>
    </source>
</evidence>